<evidence type="ECO:0000259" key="5">
    <source>
        <dbReference type="Pfam" id="PF04829"/>
    </source>
</evidence>
<feature type="domain" description="VENN motif-containing" evidence="5">
    <location>
        <begin position="521"/>
        <end position="572"/>
    </location>
</feature>
<dbReference type="InterPro" id="IPR025157">
    <property type="entry name" value="Hemagglutinin_rpt"/>
</dbReference>
<dbReference type="EMBL" id="CP034035">
    <property type="protein sequence ID" value="QCR10095.1"/>
    <property type="molecule type" value="Genomic_DNA"/>
</dbReference>
<dbReference type="GO" id="GO:0003824">
    <property type="term" value="F:catalytic activity"/>
    <property type="evidence" value="ECO:0007669"/>
    <property type="project" value="UniProtKB-ARBA"/>
</dbReference>
<keyword evidence="2" id="KW-0800">Toxin</keyword>
<comment type="subcellular location">
    <subcellularLocation>
        <location evidence="1">Target cell</location>
        <location evidence="1">Target cell cytoplasm</location>
    </subcellularLocation>
</comment>
<dbReference type="InterPro" id="IPR006914">
    <property type="entry name" value="VENN_dom"/>
</dbReference>
<protein>
    <recommendedName>
        <fullName evidence="5">VENN motif-containing domain-containing protein</fullName>
    </recommendedName>
</protein>
<gene>
    <name evidence="6" type="ORF">EH207_17265</name>
</gene>
<dbReference type="OrthoDB" id="2664633at2"/>
<name>A0A4P8R0I6_9GAMM</name>
<evidence type="ECO:0000313" key="6">
    <source>
        <dbReference type="EMBL" id="QCR10095.1"/>
    </source>
</evidence>
<dbReference type="AlphaFoldDB" id="A0A4P8R0I6"/>
<evidence type="ECO:0000256" key="4">
    <source>
        <dbReference type="ARBA" id="ARBA00023026"/>
    </source>
</evidence>
<dbReference type="Proteomes" id="UP000299580">
    <property type="component" value="Chromosome"/>
</dbReference>
<keyword evidence="3" id="KW-1266">Target cell cytoplasm</keyword>
<dbReference type="Pfam" id="PF13332">
    <property type="entry name" value="Fil_haemagg_2"/>
    <property type="match status" value="1"/>
</dbReference>
<evidence type="ECO:0000313" key="7">
    <source>
        <dbReference type="Proteomes" id="UP000299580"/>
    </source>
</evidence>
<reference evidence="6 7" key="1">
    <citation type="submission" date="2018-11" db="EMBL/GenBank/DDBJ databases">
        <title>Genome sequences of Brenneria nigrifluens and Brenneria rubrifaciens.</title>
        <authorList>
            <person name="Poret-Peterson A.T."/>
            <person name="McClean A.E."/>
            <person name="Kluepfel D.A."/>
        </authorList>
    </citation>
    <scope>NUCLEOTIDE SEQUENCE [LARGE SCALE GENOMIC DNA]</scope>
    <source>
        <strain evidence="6 7">6D370</strain>
    </source>
</reference>
<sequence>MAEQPDTGGIPITTPSGRDLKKCVELKRVYLQTQRSEQNTAQGSSLTAGDDLRISATGQDGDLTVKGSRLSAGDNVLLAANRDINLLSAENTRQLDGKNESRGGSVGVGIGVGSGGWGISVSASVNKGKGSESGNGVTHTETTVDAGRRVTLLSGRDTALSGAQVSGETVKADVGRNLTMTSEQDSDRYDAKQQNAGAGGSFTFGSMSGSASVNLSRDKMHSDYDSVVEQTGIFAGKGGFDVTVGEHTRLDGAVMGSTAAPDKNRLDTGTLGFSDIENRADYKAEHQSIGISTGGGIGSQFAGNMANGLLAGADSEGHDSTTTRSAVSEGTMVIRDGANQQQDINQLSRDVAHANQTLSPIFDKEKEQNRLQQAQLIGEIGNQVADIARTEGSIQATKAAKETYPDYTAGQLRETDIYKAEMQKYGTGSAVQRAIQAATAAVQGLAGGDMQAAIAGGAAPYIANVIARTIPENNMTGRVLAHATVNAALAAMQGKDGAAAAGAATGELMGMIATEAYGKKVGELSEDEKQTISALATLASGLAGGLAGDSSASVLAGAQSGKTTVENNYLSDTDITDFTEKYANAKTDAEKEQLLADLKKKDAAQQQQAETTGISVADQKEELVKLRVLMDSSECNAQCRELVSYSISELEPVANNQQLHKDNLNKGILAGVIYALTVEKPMSGSSTSGLSSLTKEQQQLIRNAEYITTAKGIQNPFPRDLNEKVLWNGVKANPSAGDVLKGMNKDPRFPASAGFQKMQVTHELPDGSNITIHYQYNSNTGKAYDMKMVTPQANPLQPGPSLKGK</sequence>
<dbReference type="GO" id="GO:0090729">
    <property type="term" value="F:toxin activity"/>
    <property type="evidence" value="ECO:0007669"/>
    <property type="project" value="UniProtKB-KW"/>
</dbReference>
<keyword evidence="4" id="KW-0843">Virulence</keyword>
<accession>A0A4P8R0I6</accession>
<keyword evidence="7" id="KW-1185">Reference proteome</keyword>
<organism evidence="6 7">
    <name type="scientific">Brenneria rubrifaciens</name>
    <dbReference type="NCBI Taxonomy" id="55213"/>
    <lineage>
        <taxon>Bacteria</taxon>
        <taxon>Pseudomonadati</taxon>
        <taxon>Pseudomonadota</taxon>
        <taxon>Gammaproteobacteria</taxon>
        <taxon>Enterobacterales</taxon>
        <taxon>Pectobacteriaceae</taxon>
        <taxon>Brenneria</taxon>
    </lineage>
</organism>
<evidence type="ECO:0000256" key="1">
    <source>
        <dbReference type="ARBA" id="ARBA00004219"/>
    </source>
</evidence>
<dbReference type="Pfam" id="PF04829">
    <property type="entry name" value="PT-VENN"/>
    <property type="match status" value="1"/>
</dbReference>
<evidence type="ECO:0000256" key="3">
    <source>
        <dbReference type="ARBA" id="ARBA00022913"/>
    </source>
</evidence>
<dbReference type="KEGG" id="brb:EH207_17265"/>
<proteinExistence type="predicted"/>
<evidence type="ECO:0000256" key="2">
    <source>
        <dbReference type="ARBA" id="ARBA00022656"/>
    </source>
</evidence>